<dbReference type="EMBL" id="PFPK01000009">
    <property type="protein sequence ID" value="PIZ95575.1"/>
    <property type="molecule type" value="Genomic_DNA"/>
</dbReference>
<keyword evidence="1" id="KW-1133">Transmembrane helix</keyword>
<protein>
    <submittedName>
        <fullName evidence="2">Uncharacterized protein</fullName>
    </submittedName>
</protein>
<dbReference type="Proteomes" id="UP000228568">
    <property type="component" value="Unassembled WGS sequence"/>
</dbReference>
<keyword evidence="1" id="KW-0812">Transmembrane</keyword>
<accession>A0A2M7V9R7</accession>
<gene>
    <name evidence="2" type="ORF">COX81_00720</name>
</gene>
<dbReference type="AlphaFoldDB" id="A0A2M7V9R7"/>
<reference evidence="3" key="1">
    <citation type="submission" date="2017-09" db="EMBL/GenBank/DDBJ databases">
        <title>Depth-based differentiation of microbial function through sediment-hosted aquifers and enrichment of novel symbionts in the deep terrestrial subsurface.</title>
        <authorList>
            <person name="Probst A.J."/>
            <person name="Ladd B."/>
            <person name="Jarett J.K."/>
            <person name="Geller-Mcgrath D.E."/>
            <person name="Sieber C.M.K."/>
            <person name="Emerson J.B."/>
            <person name="Anantharaman K."/>
            <person name="Thomas B.C."/>
            <person name="Malmstrom R."/>
            <person name="Stieglmeier M."/>
            <person name="Klingl A."/>
            <person name="Woyke T."/>
            <person name="Ryan C.M."/>
            <person name="Banfield J.F."/>
        </authorList>
    </citation>
    <scope>NUCLEOTIDE SEQUENCE [LARGE SCALE GENOMIC DNA]</scope>
</reference>
<feature type="transmembrane region" description="Helical" evidence="1">
    <location>
        <begin position="17"/>
        <end position="36"/>
    </location>
</feature>
<sequence>MFLESCLPIFPSCTEEWYLILSGILGAILLIYSQFVEPEHRRDIIRFLGAGGLFVYSDYVSNTVFMIASAGIGLAALIEFIEILIGVHKHLPEDLKTSIKRHKGMKK</sequence>
<evidence type="ECO:0000256" key="1">
    <source>
        <dbReference type="SAM" id="Phobius"/>
    </source>
</evidence>
<name>A0A2M7V9R7_9BACT</name>
<evidence type="ECO:0000313" key="2">
    <source>
        <dbReference type="EMBL" id="PIZ95575.1"/>
    </source>
</evidence>
<proteinExistence type="predicted"/>
<keyword evidence="1" id="KW-0472">Membrane</keyword>
<feature type="transmembrane region" description="Helical" evidence="1">
    <location>
        <begin position="65"/>
        <end position="87"/>
    </location>
</feature>
<organism evidence="2 3">
    <name type="scientific">Candidatus Magasanikbacteria bacterium CG_4_10_14_0_2_um_filter_37_12</name>
    <dbReference type="NCBI Taxonomy" id="1974637"/>
    <lineage>
        <taxon>Bacteria</taxon>
        <taxon>Candidatus Magasanikiibacteriota</taxon>
    </lineage>
</organism>
<evidence type="ECO:0000313" key="3">
    <source>
        <dbReference type="Proteomes" id="UP000228568"/>
    </source>
</evidence>
<comment type="caution">
    <text evidence="2">The sequence shown here is derived from an EMBL/GenBank/DDBJ whole genome shotgun (WGS) entry which is preliminary data.</text>
</comment>